<proteinExistence type="predicted"/>
<keyword evidence="4" id="KW-1185">Reference proteome</keyword>
<gene>
    <name evidence="3" type="ORF">ACFPZF_17660</name>
</gene>
<dbReference type="InterPro" id="IPR032109">
    <property type="entry name" value="Big_3_5"/>
</dbReference>
<reference evidence="4" key="1">
    <citation type="journal article" date="2019" name="Int. J. Syst. Evol. Microbiol.">
        <title>The Global Catalogue of Microorganisms (GCM) 10K type strain sequencing project: providing services to taxonomists for standard genome sequencing and annotation.</title>
        <authorList>
            <consortium name="The Broad Institute Genomics Platform"/>
            <consortium name="The Broad Institute Genome Sequencing Center for Infectious Disease"/>
            <person name="Wu L."/>
            <person name="Ma J."/>
        </authorList>
    </citation>
    <scope>NUCLEOTIDE SEQUENCE [LARGE SCALE GENOMIC DNA]</scope>
    <source>
        <strain evidence="4">CGMCC 4.1622</strain>
    </source>
</reference>
<sequence length="410" mass="37037">MTPAQARAADPSFTFSYTGASQSLTIPANAVVTITADGAGGADNSGTACSVTGTGGTGARVVTTLPQTTSPMTVTINVGGTGGKGCNGSGTGGTGGFNGGAPGGGIPVLNFRAEGPGGGGASSVSAGSFLVVAGGGGAAGGTGGSLPGGSGGNGGTTPDASGGTDGSATGNGAAGHGGGGGSTSTTTGGAGGAAGSVQSCSATPGGPGGGFAGTTVGTGGTGGSIDGGCAATATGAGGGGGGGYFAGGGGGSGAVNNTGTAASGGGGGGGSSFATPTGTGTSYTASTVGTANHNGQVIISYTVGKPVTTYLTALPQRTRTGAPVILSDLICPGPGSTTRPTGTVTFTDATTHTTLGTSRVNVPIGNCAAAGLITVFRTTGPHTITAVYSGDAVYQDNSGNPETLTVTVTP</sequence>
<dbReference type="EMBL" id="JBHSOC010000028">
    <property type="protein sequence ID" value="MFC5643180.1"/>
    <property type="molecule type" value="Genomic_DNA"/>
</dbReference>
<evidence type="ECO:0000313" key="4">
    <source>
        <dbReference type="Proteomes" id="UP001596066"/>
    </source>
</evidence>
<evidence type="ECO:0000313" key="3">
    <source>
        <dbReference type="EMBL" id="MFC5643180.1"/>
    </source>
</evidence>
<feature type="region of interest" description="Disordered" evidence="1">
    <location>
        <begin position="143"/>
        <end position="198"/>
    </location>
</feature>
<name>A0ABW0VG24_9ACTN</name>
<dbReference type="RefSeq" id="WP_346146661.1">
    <property type="nucleotide sequence ID" value="NZ_BAAAUA010000029.1"/>
</dbReference>
<dbReference type="Gene3D" id="2.60.40.10">
    <property type="entry name" value="Immunoglobulins"/>
    <property type="match status" value="1"/>
</dbReference>
<protein>
    <submittedName>
        <fullName evidence="3">Ig-like domain repeat protein</fullName>
    </submittedName>
</protein>
<feature type="compositionally biased region" description="Gly residues" evidence="1">
    <location>
        <begin position="172"/>
        <end position="194"/>
    </location>
</feature>
<comment type="caution">
    <text evidence="3">The sequence shown here is derived from an EMBL/GenBank/DDBJ whole genome shotgun (WGS) entry which is preliminary data.</text>
</comment>
<feature type="compositionally biased region" description="Gly residues" evidence="1">
    <location>
        <begin position="143"/>
        <end position="155"/>
    </location>
</feature>
<dbReference type="Pfam" id="PF16640">
    <property type="entry name" value="Big_3_5"/>
    <property type="match status" value="1"/>
</dbReference>
<feature type="domain" description="Bacterial Ig-like" evidence="2">
    <location>
        <begin position="311"/>
        <end position="407"/>
    </location>
</feature>
<evidence type="ECO:0000259" key="2">
    <source>
        <dbReference type="Pfam" id="PF16640"/>
    </source>
</evidence>
<accession>A0ABW0VG24</accession>
<dbReference type="Proteomes" id="UP001596066">
    <property type="component" value="Unassembled WGS sequence"/>
</dbReference>
<evidence type="ECO:0000256" key="1">
    <source>
        <dbReference type="SAM" id="MobiDB-lite"/>
    </source>
</evidence>
<organism evidence="3 4">
    <name type="scientific">Kitasatospora cinereorecta</name>
    <dbReference type="NCBI Taxonomy" id="285560"/>
    <lineage>
        <taxon>Bacteria</taxon>
        <taxon>Bacillati</taxon>
        <taxon>Actinomycetota</taxon>
        <taxon>Actinomycetes</taxon>
        <taxon>Kitasatosporales</taxon>
        <taxon>Streptomycetaceae</taxon>
        <taxon>Kitasatospora</taxon>
    </lineage>
</organism>
<dbReference type="InterPro" id="IPR013783">
    <property type="entry name" value="Ig-like_fold"/>
</dbReference>